<dbReference type="NCBIfam" id="TIGR01633">
    <property type="entry name" value="phi3626_gp14_N"/>
    <property type="match status" value="1"/>
</dbReference>
<name>A0AAE3IUZ6_9BACI</name>
<protein>
    <submittedName>
        <fullName evidence="3">Phage tail family protein</fullName>
    </submittedName>
</protein>
<evidence type="ECO:0000259" key="2">
    <source>
        <dbReference type="Pfam" id="PF22768"/>
    </source>
</evidence>
<dbReference type="Gene3D" id="2.40.30.200">
    <property type="match status" value="1"/>
</dbReference>
<dbReference type="InterPro" id="IPR054738">
    <property type="entry name" value="Siphovirus-type_tail_C"/>
</dbReference>
<dbReference type="AlphaFoldDB" id="A0AAE3IUZ6"/>
<proteinExistence type="predicted"/>
<keyword evidence="4" id="KW-1185">Reference proteome</keyword>
<organism evidence="3 4">
    <name type="scientific">Perspicuibacillus lycopersici</name>
    <dbReference type="NCBI Taxonomy" id="1325689"/>
    <lineage>
        <taxon>Bacteria</taxon>
        <taxon>Bacillati</taxon>
        <taxon>Bacillota</taxon>
        <taxon>Bacilli</taxon>
        <taxon>Bacillales</taxon>
        <taxon>Bacillaceae</taxon>
        <taxon>Perspicuibacillus</taxon>
    </lineage>
</organism>
<dbReference type="Proteomes" id="UP001209318">
    <property type="component" value="Unassembled WGS sequence"/>
</dbReference>
<feature type="domain" description="Siphovirus-type tail component RIFT-related" evidence="1">
    <location>
        <begin position="17"/>
        <end position="122"/>
    </location>
</feature>
<dbReference type="Pfam" id="PF22768">
    <property type="entry name" value="SPP1_Dit"/>
    <property type="match status" value="1"/>
</dbReference>
<evidence type="ECO:0000259" key="1">
    <source>
        <dbReference type="Pfam" id="PF05709"/>
    </source>
</evidence>
<dbReference type="Pfam" id="PF05709">
    <property type="entry name" value="Sipho_tail"/>
    <property type="match status" value="1"/>
</dbReference>
<dbReference type="InterPro" id="IPR006520">
    <property type="entry name" value="Dit_BPSPP_N"/>
</dbReference>
<reference evidence="3" key="1">
    <citation type="submission" date="2022-10" db="EMBL/GenBank/DDBJ databases">
        <title>Description of Fervidibacillus gen. nov. in the family Fervidibacillaceae fam. nov. with two species, Fervidibacillus albus sp. nov., and Fervidibacillus halotolerans sp. nov., isolated from tidal flat sediments.</title>
        <authorList>
            <person name="Kwon K.K."/>
            <person name="Yang S.-H."/>
        </authorList>
    </citation>
    <scope>NUCLEOTIDE SEQUENCE</scope>
    <source>
        <strain evidence="3">JCM 19140</strain>
    </source>
</reference>
<dbReference type="RefSeq" id="WP_263073570.1">
    <property type="nucleotide sequence ID" value="NZ_JAOUSF010000003.1"/>
</dbReference>
<feature type="domain" description="Siphovirus-type tail component C-terminal" evidence="2">
    <location>
        <begin position="409"/>
        <end position="472"/>
    </location>
</feature>
<evidence type="ECO:0000313" key="3">
    <source>
        <dbReference type="EMBL" id="MCU9614073.1"/>
    </source>
</evidence>
<comment type="caution">
    <text evidence="3">The sequence shown here is derived from an EMBL/GenBank/DDBJ whole genome shotgun (WGS) entry which is preliminary data.</text>
</comment>
<dbReference type="InterPro" id="IPR008841">
    <property type="entry name" value="Siphovirus-type_tail_N"/>
</dbReference>
<gene>
    <name evidence="3" type="ORF">OEV98_10930</name>
</gene>
<dbReference type="EMBL" id="JAOUSF010000003">
    <property type="protein sequence ID" value="MCU9614073.1"/>
    <property type="molecule type" value="Genomic_DNA"/>
</dbReference>
<accession>A0AAE3IUZ6</accession>
<dbReference type="Gene3D" id="2.60.120.860">
    <property type="match status" value="1"/>
</dbReference>
<sequence>MIKQSLVFNGITKPYLTVLSRKRSYWAPISRNLTYVIGRPGALLNHTKTDVRVEEVSVEISAESAQELRKIEEDLADWLIQEEEKELIFPDETDRTYYAYIDGSFNANEIVSKGYGTLKFICLDPYKYGAIKESQISTDSVVIDYKGTVEGKPVFRFNVEEPLTNIDVIREDDYFSIGEPADETDVVYPERTKMLEDELETTVGWGDSPMTPDNGVKAGTMVSNGDVFYAANYGNGSNWHGPILAKSLSEPIQDFWIRAYFDVDCRKSDQRARNEVYLLGENGAIIGKLAAAINNSGLNVDAGCHIRNVDKSRWVLSENGFTKSKFLGYVTLERRGTQFKAEYGYDAFVDGKHVKYPQKEVLFQDIENSYQQKVAAVAIFVSKWGTLASPYKSTVRSVYVHRLNNDAGIPYIVDEGDEVVLDFERELIEINGEPRTDLKDFGGNYFGLKKGNNTIVINPSGLTGTVKWRERFR</sequence>
<evidence type="ECO:0000313" key="4">
    <source>
        <dbReference type="Proteomes" id="UP001209318"/>
    </source>
</evidence>